<keyword evidence="4" id="KW-0460">Magnesium</keyword>
<dbReference type="EMBL" id="JACMSC010000008">
    <property type="protein sequence ID" value="KAG6510144.1"/>
    <property type="molecule type" value="Genomic_DNA"/>
</dbReference>
<reference evidence="6 7" key="1">
    <citation type="submission" date="2020-08" db="EMBL/GenBank/DDBJ databases">
        <title>Plant Genome Project.</title>
        <authorList>
            <person name="Zhang R.-G."/>
        </authorList>
    </citation>
    <scope>NUCLEOTIDE SEQUENCE [LARGE SCALE GENOMIC DNA]</scope>
    <source>
        <tissue evidence="6">Rhizome</tissue>
    </source>
</reference>
<dbReference type="InterPro" id="IPR012110">
    <property type="entry name" value="PDC/IPDC-like"/>
</dbReference>
<evidence type="ECO:0000256" key="4">
    <source>
        <dbReference type="ARBA" id="ARBA00022842"/>
    </source>
</evidence>
<accession>A0A8J5GUD4</accession>
<evidence type="ECO:0000256" key="5">
    <source>
        <dbReference type="ARBA" id="ARBA00023052"/>
    </source>
</evidence>
<dbReference type="Gene3D" id="3.40.50.1220">
    <property type="entry name" value="TPP-binding domain"/>
    <property type="match status" value="1"/>
</dbReference>
<keyword evidence="3" id="KW-0479">Metal-binding</keyword>
<dbReference type="PANTHER" id="PTHR43452">
    <property type="entry name" value="PYRUVATE DECARBOXYLASE"/>
    <property type="match status" value="1"/>
</dbReference>
<name>A0A8J5GUD4_ZINOF</name>
<comment type="similarity">
    <text evidence="2">Belongs to the TPP enzyme family.</text>
</comment>
<comment type="caution">
    <text evidence="6">The sequence shown here is derived from an EMBL/GenBank/DDBJ whole genome shotgun (WGS) entry which is preliminary data.</text>
</comment>
<evidence type="ECO:0000256" key="2">
    <source>
        <dbReference type="ARBA" id="ARBA00007812"/>
    </source>
</evidence>
<keyword evidence="5" id="KW-0786">Thiamine pyrophosphate</keyword>
<dbReference type="GO" id="GO:0046872">
    <property type="term" value="F:metal ion binding"/>
    <property type="evidence" value="ECO:0007669"/>
    <property type="project" value="UniProtKB-KW"/>
</dbReference>
<comment type="cofactor">
    <cofactor evidence="1">
        <name>thiamine diphosphate</name>
        <dbReference type="ChEBI" id="CHEBI:58937"/>
    </cofactor>
</comment>
<gene>
    <name evidence="6" type="ORF">ZIOFF_028153</name>
</gene>
<dbReference type="Proteomes" id="UP000734854">
    <property type="component" value="Unassembled WGS sequence"/>
</dbReference>
<evidence type="ECO:0000313" key="7">
    <source>
        <dbReference type="Proteomes" id="UP000734854"/>
    </source>
</evidence>
<evidence type="ECO:0000256" key="1">
    <source>
        <dbReference type="ARBA" id="ARBA00001964"/>
    </source>
</evidence>
<keyword evidence="7" id="KW-1185">Reference proteome</keyword>
<dbReference type="GO" id="GO:0000949">
    <property type="term" value="P:aromatic amino acid family catabolic process to alcohol via Ehrlich pathway"/>
    <property type="evidence" value="ECO:0007669"/>
    <property type="project" value="TreeGrafter"/>
</dbReference>
<evidence type="ECO:0000256" key="3">
    <source>
        <dbReference type="ARBA" id="ARBA00022723"/>
    </source>
</evidence>
<proteinExistence type="inferred from homology"/>
<dbReference type="GO" id="GO:0004737">
    <property type="term" value="F:pyruvate decarboxylase activity"/>
    <property type="evidence" value="ECO:0007669"/>
    <property type="project" value="TreeGrafter"/>
</dbReference>
<sequence length="102" mass="11779">MSAKALIGALSTWHFAPRSWSPPTHMLINLIFNDLTSMAYSMLLKKEKAIVVQPECMVVANGLIFSCVFKKDFLQMLTKRLKKNTTTYENYRRIFVMDDKSL</sequence>
<evidence type="ECO:0000313" key="6">
    <source>
        <dbReference type="EMBL" id="KAG6510144.1"/>
    </source>
</evidence>
<dbReference type="GO" id="GO:0005829">
    <property type="term" value="C:cytosol"/>
    <property type="evidence" value="ECO:0007669"/>
    <property type="project" value="TreeGrafter"/>
</dbReference>
<dbReference type="AlphaFoldDB" id="A0A8J5GUD4"/>
<organism evidence="6 7">
    <name type="scientific">Zingiber officinale</name>
    <name type="common">Ginger</name>
    <name type="synonym">Amomum zingiber</name>
    <dbReference type="NCBI Taxonomy" id="94328"/>
    <lineage>
        <taxon>Eukaryota</taxon>
        <taxon>Viridiplantae</taxon>
        <taxon>Streptophyta</taxon>
        <taxon>Embryophyta</taxon>
        <taxon>Tracheophyta</taxon>
        <taxon>Spermatophyta</taxon>
        <taxon>Magnoliopsida</taxon>
        <taxon>Liliopsida</taxon>
        <taxon>Zingiberales</taxon>
        <taxon>Zingiberaceae</taxon>
        <taxon>Zingiber</taxon>
    </lineage>
</organism>
<dbReference type="PANTHER" id="PTHR43452:SF6">
    <property type="entry name" value="PYRUVATE DECARBOXYLASE 2"/>
    <property type="match status" value="1"/>
</dbReference>
<protein>
    <submittedName>
        <fullName evidence="6">Uncharacterized protein</fullName>
    </submittedName>
</protein>